<dbReference type="Gene3D" id="1.20.1250.20">
    <property type="entry name" value="MFS general substrate transporter like domains"/>
    <property type="match status" value="1"/>
</dbReference>
<reference evidence="3" key="1">
    <citation type="submission" date="2023-09" db="UniProtKB">
        <authorList>
            <consortium name="Ensembl"/>
        </authorList>
    </citation>
    <scope>IDENTIFICATION</scope>
</reference>
<name>A0A3B4Z8N7_9TELE</name>
<proteinExistence type="inferred from homology"/>
<dbReference type="AlphaFoldDB" id="A0A3B4Z8N7"/>
<dbReference type="GeneTree" id="ENSGT00950000183022"/>
<evidence type="ECO:0000256" key="1">
    <source>
        <dbReference type="ARBA" id="ARBA00004141"/>
    </source>
</evidence>
<dbReference type="PANTHER" id="PTHR10686:SF37">
    <property type="entry name" value="THIAMINE TRANSPORTER 2"/>
    <property type="match status" value="1"/>
</dbReference>
<dbReference type="InterPro" id="IPR036259">
    <property type="entry name" value="MFS_trans_sf"/>
</dbReference>
<dbReference type="InterPro" id="IPR002666">
    <property type="entry name" value="Folate_carrier"/>
</dbReference>
<dbReference type="Ensembl" id="ENSSPAT00000005042.1">
    <property type="protein sequence ID" value="ENSSPAP00000004945.1"/>
    <property type="gene ID" value="ENSSPAG00000003682.1"/>
</dbReference>
<sequence>MRSGPTCLLRGHYVPWHAGWVGPTVLLCIYGFCSMMRPIEPFVTVFLTGTYKNLTTEQVKPDKVITLTLDCKKCYSSAAVLFFCIWAATGRCGFYQVTSYVQVLWVHIQPNNFTAYNGGVDAISTLSGAAASVAVGHVSLEWSVWGELVLGGFTVLIAGALFLMDLTDNIWISYTFFFLFKTIYMPLTTICTFQIAKKLNRRRYALVFGLNSFVGTVLQSVLTAIVINTKSVQLPITSQFLIYASYFAAISLLFTVRGVYKVLHLKRPAAGSQAERTNSMPGGSHL</sequence>
<evidence type="ECO:0000313" key="3">
    <source>
        <dbReference type="Ensembl" id="ENSSPAP00000004945.1"/>
    </source>
</evidence>
<protein>
    <submittedName>
        <fullName evidence="3">Thiamine transporter 1-like</fullName>
    </submittedName>
</protein>
<dbReference type="SUPFAM" id="SSF103473">
    <property type="entry name" value="MFS general substrate transporter"/>
    <property type="match status" value="1"/>
</dbReference>
<accession>A0A3B4Z8N7</accession>
<dbReference type="GO" id="GO:0005886">
    <property type="term" value="C:plasma membrane"/>
    <property type="evidence" value="ECO:0007669"/>
    <property type="project" value="TreeGrafter"/>
</dbReference>
<comment type="subcellular location">
    <subcellularLocation>
        <location evidence="1">Membrane</location>
        <topology evidence="1">Multi-pass membrane protein</topology>
    </subcellularLocation>
</comment>
<evidence type="ECO:0000256" key="2">
    <source>
        <dbReference type="ARBA" id="ARBA00005773"/>
    </source>
</evidence>
<organism evidence="3">
    <name type="scientific">Stegastes partitus</name>
    <name type="common">bicolor damselfish</name>
    <dbReference type="NCBI Taxonomy" id="144197"/>
    <lineage>
        <taxon>Eukaryota</taxon>
        <taxon>Metazoa</taxon>
        <taxon>Chordata</taxon>
        <taxon>Craniata</taxon>
        <taxon>Vertebrata</taxon>
        <taxon>Euteleostomi</taxon>
        <taxon>Actinopterygii</taxon>
        <taxon>Neopterygii</taxon>
        <taxon>Teleostei</taxon>
        <taxon>Neoteleostei</taxon>
        <taxon>Acanthomorphata</taxon>
        <taxon>Ovalentaria</taxon>
        <taxon>Pomacentridae</taxon>
        <taxon>Stegastes</taxon>
    </lineage>
</organism>
<dbReference type="Pfam" id="PF01770">
    <property type="entry name" value="Folate_carrier"/>
    <property type="match status" value="2"/>
</dbReference>
<dbReference type="GO" id="GO:0090482">
    <property type="term" value="F:vitamin transmembrane transporter activity"/>
    <property type="evidence" value="ECO:0007669"/>
    <property type="project" value="InterPro"/>
</dbReference>
<comment type="similarity">
    <text evidence="2">Belongs to the reduced folate carrier (RFC) transporter (TC 2.A.48) family.</text>
</comment>
<dbReference type="PANTHER" id="PTHR10686">
    <property type="entry name" value="FOLATE TRANSPORTER"/>
    <property type="match status" value="1"/>
</dbReference>